<reference evidence="2 3" key="1">
    <citation type="submission" date="2016-06" db="EMBL/GenBank/DDBJ databases">
        <title>Evolution of pathogenesis and genome organization in the Tremellales.</title>
        <authorList>
            <person name="Cuomo C."/>
            <person name="Litvintseva A."/>
            <person name="Heitman J."/>
            <person name="Chen Y."/>
            <person name="Sun S."/>
            <person name="Springer D."/>
            <person name="Dromer F."/>
            <person name="Young S."/>
            <person name="Zeng Q."/>
            <person name="Chapman S."/>
            <person name="Gujja S."/>
            <person name="Saif S."/>
            <person name="Birren B."/>
        </authorList>
    </citation>
    <scope>NUCLEOTIDE SEQUENCE [LARGE SCALE GENOMIC DNA]</scope>
    <source>
        <strain evidence="2 3">ATCC 28783</strain>
    </source>
</reference>
<protein>
    <submittedName>
        <fullName evidence="2">Uncharacterized protein</fullName>
    </submittedName>
</protein>
<dbReference type="AlphaFoldDB" id="A0A4V1M3T8"/>
<keyword evidence="3" id="KW-1185">Reference proteome</keyword>
<dbReference type="VEuPathDB" id="FungiDB:TREMEDRAFT_58452"/>
<dbReference type="EMBL" id="SDIL01000055">
    <property type="protein sequence ID" value="RXK38017.1"/>
    <property type="molecule type" value="Genomic_DNA"/>
</dbReference>
<gene>
    <name evidence="2" type="ORF">M231_04686</name>
</gene>
<dbReference type="Proteomes" id="UP000289152">
    <property type="component" value="Unassembled WGS sequence"/>
</dbReference>
<dbReference type="InParanoid" id="A0A4V1M3T8"/>
<evidence type="ECO:0000313" key="3">
    <source>
        <dbReference type="Proteomes" id="UP000289152"/>
    </source>
</evidence>
<comment type="caution">
    <text evidence="2">The sequence shown here is derived from an EMBL/GenBank/DDBJ whole genome shotgun (WGS) entry which is preliminary data.</text>
</comment>
<name>A0A4V1M3T8_TREME</name>
<feature type="region of interest" description="Disordered" evidence="1">
    <location>
        <begin position="87"/>
        <end position="107"/>
    </location>
</feature>
<feature type="compositionally biased region" description="Basic and acidic residues" evidence="1">
    <location>
        <begin position="96"/>
        <end position="105"/>
    </location>
</feature>
<organism evidence="2 3">
    <name type="scientific">Tremella mesenterica</name>
    <name type="common">Jelly fungus</name>
    <dbReference type="NCBI Taxonomy" id="5217"/>
    <lineage>
        <taxon>Eukaryota</taxon>
        <taxon>Fungi</taxon>
        <taxon>Dikarya</taxon>
        <taxon>Basidiomycota</taxon>
        <taxon>Agaricomycotina</taxon>
        <taxon>Tremellomycetes</taxon>
        <taxon>Tremellales</taxon>
        <taxon>Tremellaceae</taxon>
        <taxon>Tremella</taxon>
    </lineage>
</organism>
<sequence length="165" mass="18750">MLRSDLYQRHIQPSAYGRCFIRSPLDTRHDVLPEPDLDFSTTRTLYKLRTSTLTPASSLSSLRSPWTASLGLLKARTPLICSRKKISRHRSQRSSLHPEKSKSTAEFEMVSPLSRRDAEINHADSIGFWTRPWMSSMIHAIYSSIRTSSTNVRAQPRTAPTGHLT</sequence>
<evidence type="ECO:0000313" key="2">
    <source>
        <dbReference type="EMBL" id="RXK38017.1"/>
    </source>
</evidence>
<evidence type="ECO:0000256" key="1">
    <source>
        <dbReference type="SAM" id="MobiDB-lite"/>
    </source>
</evidence>
<proteinExistence type="predicted"/>
<accession>A0A4V1M3T8</accession>